<proteinExistence type="predicted"/>
<accession>A0A2H8TS29</accession>
<gene>
    <name evidence="1" type="primary">F58A4.6_1</name>
</gene>
<dbReference type="OrthoDB" id="121932at2759"/>
<dbReference type="PANTHER" id="PTHR36693:SF1">
    <property type="entry name" value="GH02722P"/>
    <property type="match status" value="1"/>
</dbReference>
<reference evidence="1" key="1">
    <citation type="submission" date="2017-10" db="EMBL/GenBank/DDBJ databases">
        <title>Transcriptome Assembly of Sugarcane Aphid Adults.</title>
        <authorList>
            <person name="Scully E.D."/>
            <person name="Palmer N.A."/>
            <person name="Geib S.M."/>
            <person name="Sarath G."/>
            <person name="Sattler S.E."/>
        </authorList>
    </citation>
    <scope>NUCLEOTIDE SEQUENCE</scope>
    <source>
        <tissue evidence="1">Whole body</tissue>
    </source>
</reference>
<dbReference type="EMBL" id="GFXV01004876">
    <property type="protein sequence ID" value="MBW16681.1"/>
    <property type="molecule type" value="Transcribed_RNA"/>
</dbReference>
<organism evidence="1">
    <name type="scientific">Melanaphis sacchari</name>
    <dbReference type="NCBI Taxonomy" id="742174"/>
    <lineage>
        <taxon>Eukaryota</taxon>
        <taxon>Metazoa</taxon>
        <taxon>Ecdysozoa</taxon>
        <taxon>Arthropoda</taxon>
        <taxon>Hexapoda</taxon>
        <taxon>Insecta</taxon>
        <taxon>Pterygota</taxon>
        <taxon>Neoptera</taxon>
        <taxon>Paraneoptera</taxon>
        <taxon>Hemiptera</taxon>
        <taxon>Sternorrhyncha</taxon>
        <taxon>Aphidomorpha</taxon>
        <taxon>Aphidoidea</taxon>
        <taxon>Aphididae</taxon>
        <taxon>Aphidini</taxon>
        <taxon>Melanaphis</taxon>
    </lineage>
</organism>
<name>A0A2H8TS29_9HEMI</name>
<dbReference type="PANTHER" id="PTHR36693">
    <property type="entry name" value="GH02722P"/>
    <property type="match status" value="1"/>
</dbReference>
<sequence>MRVCCLRVFVDGELWDCLLIVKHNRKYVLYTTIDQLPFRMSAELCSLGLNGARDPMPAVMDANRLEFIIKTLENSDLLKQSVVRHMNSVASVDNNNILVGFNDVQLVTPEKYRLPYTWCELYEKTDTEYRELENIMAWLSTLGGAFSSLGDQTEHCAIVAGNISLQQLRIAMRIGDPLTAARCKLYAAISLMQRGFYKQAKLIVQNQYMFIKSQLVVDERLIKMCCGIWTKLRYEWNRKKCLKKKNIVHFYIKS</sequence>
<dbReference type="Pfam" id="PF16065">
    <property type="entry name" value="DUF4807"/>
    <property type="match status" value="1"/>
</dbReference>
<protein>
    <submittedName>
        <fullName evidence="1">Uncharacterized protein F58A4.6</fullName>
    </submittedName>
</protein>
<evidence type="ECO:0000313" key="1">
    <source>
        <dbReference type="EMBL" id="MBW16681.1"/>
    </source>
</evidence>
<dbReference type="AlphaFoldDB" id="A0A2H8TS29"/>
<dbReference type="InterPro" id="IPR032072">
    <property type="entry name" value="DUF4807"/>
</dbReference>